<feature type="active site" description="Proton donor" evidence="6">
    <location>
        <position position="11"/>
    </location>
</feature>
<dbReference type="NCBIfam" id="TIGR01489">
    <property type="entry name" value="DKMTPPase-SF"/>
    <property type="match status" value="1"/>
</dbReference>
<evidence type="ECO:0000256" key="7">
    <source>
        <dbReference type="PIRSR" id="PIRSR031051-2"/>
    </source>
</evidence>
<feature type="active site" description="Nucleophile" evidence="6">
    <location>
        <position position="9"/>
    </location>
</feature>
<evidence type="ECO:0000256" key="1">
    <source>
        <dbReference type="ARBA" id="ARBA00001946"/>
    </source>
</evidence>
<feature type="binding site" evidence="7">
    <location>
        <position position="99"/>
    </location>
    <ligand>
        <name>substrate</name>
    </ligand>
</feature>
<evidence type="ECO:0000256" key="3">
    <source>
        <dbReference type="ARBA" id="ARBA00022723"/>
    </source>
</evidence>
<dbReference type="SUPFAM" id="SSF56784">
    <property type="entry name" value="HAD-like"/>
    <property type="match status" value="1"/>
</dbReference>
<protein>
    <submittedName>
        <fullName evidence="9">Probable phospholipid-transporting ATPase IIA</fullName>
    </submittedName>
</protein>
<accession>A0A6F9D7S4</accession>
<dbReference type="EMBL" id="LR783204">
    <property type="protein sequence ID" value="CAB3224703.1"/>
    <property type="molecule type" value="mRNA"/>
</dbReference>
<evidence type="ECO:0000256" key="8">
    <source>
        <dbReference type="PIRSR" id="PIRSR031051-3"/>
    </source>
</evidence>
<dbReference type="Gene3D" id="3.40.50.1000">
    <property type="entry name" value="HAD superfamily/HAD-like"/>
    <property type="match status" value="1"/>
</dbReference>
<feature type="binding site" evidence="7">
    <location>
        <position position="20"/>
    </location>
    <ligand>
        <name>substrate</name>
    </ligand>
</feature>
<comment type="cofactor">
    <cofactor evidence="1 8">
        <name>Mg(2+)</name>
        <dbReference type="ChEBI" id="CHEBI:18420"/>
    </cofactor>
</comment>
<dbReference type="AlphaFoldDB" id="A0A6F9D7S4"/>
<dbReference type="PIRSF" id="PIRSF031051">
    <property type="entry name" value="PyrdxlP_Pase_PHOSPHO2"/>
    <property type="match status" value="1"/>
</dbReference>
<keyword evidence="5 8" id="KW-0460">Magnesium</keyword>
<dbReference type="PANTHER" id="PTHR20889">
    <property type="entry name" value="PHOSPHATASE, ORPHAN 1, 2"/>
    <property type="match status" value="1"/>
</dbReference>
<name>A0A6F9D7S4_9ASCI</name>
<evidence type="ECO:0000256" key="2">
    <source>
        <dbReference type="ARBA" id="ARBA00008541"/>
    </source>
</evidence>
<dbReference type="InterPro" id="IPR006384">
    <property type="entry name" value="HAD_hydro_PyrdxlP_Pase-like"/>
</dbReference>
<dbReference type="PANTHER" id="PTHR20889:SF12">
    <property type="entry name" value="LP01149P"/>
    <property type="match status" value="1"/>
</dbReference>
<dbReference type="InterPro" id="IPR016965">
    <property type="entry name" value="Pase_PHOSPHO-typ"/>
</dbReference>
<dbReference type="InterPro" id="IPR023214">
    <property type="entry name" value="HAD_sf"/>
</dbReference>
<dbReference type="InterPro" id="IPR036412">
    <property type="entry name" value="HAD-like_sf"/>
</dbReference>
<feature type="binding site" evidence="8">
    <location>
        <position position="11"/>
    </location>
    <ligand>
        <name>Mg(2+)</name>
        <dbReference type="ChEBI" id="CHEBI:18420"/>
    </ligand>
</feature>
<dbReference type="NCBIfam" id="TIGR01488">
    <property type="entry name" value="HAD-SF-IB"/>
    <property type="match status" value="1"/>
</dbReference>
<proteinExistence type="evidence at transcript level"/>
<dbReference type="GO" id="GO:0016791">
    <property type="term" value="F:phosphatase activity"/>
    <property type="evidence" value="ECO:0007669"/>
    <property type="project" value="InterPro"/>
</dbReference>
<gene>
    <name evidence="9" type="primary">Atp9a-001</name>
</gene>
<evidence type="ECO:0000256" key="4">
    <source>
        <dbReference type="ARBA" id="ARBA00022801"/>
    </source>
</evidence>
<keyword evidence="3 8" id="KW-0479">Metal-binding</keyword>
<evidence type="ECO:0000313" key="9">
    <source>
        <dbReference type="EMBL" id="CAB3224703.1"/>
    </source>
</evidence>
<dbReference type="GO" id="GO:0046872">
    <property type="term" value="F:metal ion binding"/>
    <property type="evidence" value="ECO:0007669"/>
    <property type="project" value="UniProtKB-KW"/>
</dbReference>
<dbReference type="Pfam" id="PF06888">
    <property type="entry name" value="Put_Phosphatase"/>
    <property type="match status" value="1"/>
</dbReference>
<keyword evidence="4" id="KW-0378">Hydrolase</keyword>
<comment type="similarity">
    <text evidence="2">Belongs to the HAD-like hydrolase superfamily. PHOSPHO family.</text>
</comment>
<organism evidence="9">
    <name type="scientific">Phallusia mammillata</name>
    <dbReference type="NCBI Taxonomy" id="59560"/>
    <lineage>
        <taxon>Eukaryota</taxon>
        <taxon>Metazoa</taxon>
        <taxon>Chordata</taxon>
        <taxon>Tunicata</taxon>
        <taxon>Ascidiacea</taxon>
        <taxon>Phlebobranchia</taxon>
        <taxon>Ascidiidae</taxon>
        <taxon>Phallusia</taxon>
    </lineage>
</organism>
<reference evidence="9" key="1">
    <citation type="submission" date="2020-04" db="EMBL/GenBank/DDBJ databases">
        <authorList>
            <person name="Neveu A P."/>
        </authorList>
    </citation>
    <scope>NUCLEOTIDE SEQUENCE</scope>
    <source>
        <tissue evidence="9">Whole embryo</tissue>
    </source>
</reference>
<evidence type="ECO:0000256" key="5">
    <source>
        <dbReference type="ARBA" id="ARBA00022842"/>
    </source>
</evidence>
<sequence>MDKSLVVFDFDHTILNDNADTSVFNLISNKDMARKLWDQYEEGKWTEFMNKVMTFLFESQISYDEIKNELISLPLVPGMTDVLEYLGKNPAYDCIILSDANSLFIKTILEAKGLMWTVNEVITNPAEVESSGKVVIQPCHVHSHSTCPSNMCKGTLLSQLKQKKGDNYYKKVCYVGDGSNDLCPCLQLSSNDFAFPRIGYKLEKRLQCIMSSEKGKIHAQIVKWESGSDILNVIRTL</sequence>
<feature type="binding site" evidence="8">
    <location>
        <position position="177"/>
    </location>
    <ligand>
        <name>Mg(2+)</name>
        <dbReference type="ChEBI" id="CHEBI:18420"/>
    </ligand>
</feature>
<feature type="binding site" evidence="8">
    <location>
        <position position="9"/>
    </location>
    <ligand>
        <name>Mg(2+)</name>
        <dbReference type="ChEBI" id="CHEBI:18420"/>
    </ligand>
</feature>
<evidence type="ECO:0000256" key="6">
    <source>
        <dbReference type="PIRSR" id="PIRSR031051-1"/>
    </source>
</evidence>